<evidence type="ECO:0000313" key="3">
    <source>
        <dbReference type="EMBL" id="MDL5155827.1"/>
    </source>
</evidence>
<dbReference type="InterPro" id="IPR018961">
    <property type="entry name" value="DnaJ_homolog_subfam-C_membr-28"/>
</dbReference>
<accession>A0ABT7M565</accession>
<comment type="caution">
    <text evidence="3">The sequence shown here is derived from an EMBL/GenBank/DDBJ whole genome shotgun (WGS) entry which is preliminary data.</text>
</comment>
<name>A0ABT7M565_9PSEU</name>
<feature type="domain" description="DnaJ homologue subfamily C member 28 conserved" evidence="2">
    <location>
        <begin position="16"/>
        <end position="85"/>
    </location>
</feature>
<dbReference type="Proteomes" id="UP001231924">
    <property type="component" value="Unassembled WGS sequence"/>
</dbReference>
<gene>
    <name evidence="3" type="ORF">QRT03_07665</name>
</gene>
<dbReference type="Pfam" id="PF09350">
    <property type="entry name" value="DJC28_CD"/>
    <property type="match status" value="1"/>
</dbReference>
<reference evidence="3 4" key="1">
    <citation type="submission" date="2023-06" db="EMBL/GenBank/DDBJ databases">
        <title>Actinomycetospora Odt1-22.</title>
        <authorList>
            <person name="Supong K."/>
        </authorList>
    </citation>
    <scope>NUCLEOTIDE SEQUENCE [LARGE SCALE GENOMIC DNA]</scope>
    <source>
        <strain evidence="3 4">Odt1-22</strain>
    </source>
</reference>
<keyword evidence="4" id="KW-1185">Reference proteome</keyword>
<evidence type="ECO:0000313" key="4">
    <source>
        <dbReference type="Proteomes" id="UP001231924"/>
    </source>
</evidence>
<protein>
    <submittedName>
        <fullName evidence="3">DUF1992 domain-containing protein</fullName>
    </submittedName>
</protein>
<proteinExistence type="predicted"/>
<feature type="compositionally biased region" description="Basic residues" evidence="1">
    <location>
        <begin position="147"/>
        <end position="160"/>
    </location>
</feature>
<evidence type="ECO:0000256" key="1">
    <source>
        <dbReference type="SAM" id="MobiDB-lite"/>
    </source>
</evidence>
<dbReference type="EMBL" id="JASVWF010000001">
    <property type="protein sequence ID" value="MDL5155827.1"/>
    <property type="molecule type" value="Genomic_DNA"/>
</dbReference>
<organism evidence="3 4">
    <name type="scientific">Actinomycetospora termitidis</name>
    <dbReference type="NCBI Taxonomy" id="3053470"/>
    <lineage>
        <taxon>Bacteria</taxon>
        <taxon>Bacillati</taxon>
        <taxon>Actinomycetota</taxon>
        <taxon>Actinomycetes</taxon>
        <taxon>Pseudonocardiales</taxon>
        <taxon>Pseudonocardiaceae</taxon>
        <taxon>Actinomycetospora</taxon>
    </lineage>
</organism>
<sequence>MRGEPGESYWERYESLIDEQIRRATAEGAFDDLPGSGKPLDLPARDDENWWVRSKMRAEGVSPDALLPPSLLLRKQIERLHDDVRDLPDEAAVRAVVADLDRRVIAFLRSPQGPQVPIRRPSADAVVERWRAGRADTPEPPAAAPATRRRSWWPRRRRSG</sequence>
<dbReference type="RefSeq" id="WP_286051939.1">
    <property type="nucleotide sequence ID" value="NZ_JASVWF010000001.1"/>
</dbReference>
<evidence type="ECO:0000259" key="2">
    <source>
        <dbReference type="Pfam" id="PF09350"/>
    </source>
</evidence>
<feature type="region of interest" description="Disordered" evidence="1">
    <location>
        <begin position="131"/>
        <end position="160"/>
    </location>
</feature>